<dbReference type="EMBL" id="JEXD01000004">
    <property type="protein sequence ID" value="EXC09087.1"/>
    <property type="molecule type" value="Genomic_DNA"/>
</dbReference>
<sequence length="79" mass="9118">MSQFVSYQSKQPRDNRRNVNLNESEKMLFDAMSQITGTPIAIIIREFALRHAIRLIMDTEQSILDRAMNTGALEHLQRG</sequence>
<accession>A0A009PIV7</accession>
<name>A0A009PIV7_ACIBA</name>
<evidence type="ECO:0000313" key="2">
    <source>
        <dbReference type="Proteomes" id="UP000021108"/>
    </source>
</evidence>
<protein>
    <submittedName>
        <fullName evidence="1">Uncharacterized protein</fullName>
    </submittedName>
</protein>
<gene>
    <name evidence="1" type="ORF">J506_0867</name>
</gene>
<dbReference type="AlphaFoldDB" id="A0A009PIV7"/>
<evidence type="ECO:0000313" key="1">
    <source>
        <dbReference type="EMBL" id="EXC09087.1"/>
    </source>
</evidence>
<proteinExistence type="predicted"/>
<organism evidence="1 2">
    <name type="scientific">Acinetobacter baumannii 625974</name>
    <dbReference type="NCBI Taxonomy" id="1310607"/>
    <lineage>
        <taxon>Bacteria</taxon>
        <taxon>Pseudomonadati</taxon>
        <taxon>Pseudomonadota</taxon>
        <taxon>Gammaproteobacteria</taxon>
        <taxon>Moraxellales</taxon>
        <taxon>Moraxellaceae</taxon>
        <taxon>Acinetobacter</taxon>
        <taxon>Acinetobacter calcoaceticus/baumannii complex</taxon>
    </lineage>
</organism>
<dbReference type="Proteomes" id="UP000021108">
    <property type="component" value="Unassembled WGS sequence"/>
</dbReference>
<dbReference type="PATRIC" id="fig|1310607.3.peg.837"/>
<comment type="caution">
    <text evidence="1">The sequence shown here is derived from an EMBL/GenBank/DDBJ whole genome shotgun (WGS) entry which is preliminary data.</text>
</comment>
<dbReference type="RefSeq" id="WP_004738293.1">
    <property type="nucleotide sequence ID" value="NZ_JEXD01000004.1"/>
</dbReference>
<reference evidence="1 2" key="1">
    <citation type="submission" date="2014-02" db="EMBL/GenBank/DDBJ databases">
        <title>Comparative genomics and transcriptomics to identify genetic mechanisms underlying the emergence of carbapenem resistant Acinetobacter baumannii (CRAb).</title>
        <authorList>
            <person name="Harris A.D."/>
            <person name="Johnson K.J."/>
            <person name="George J."/>
            <person name="Shefchek K."/>
            <person name="Daugherty S.C."/>
            <person name="Parankush S."/>
            <person name="Sadzewicz L."/>
            <person name="Tallon L."/>
            <person name="Sengamalay N."/>
            <person name="Hazen T.H."/>
            <person name="Rasko D.A."/>
        </authorList>
    </citation>
    <scope>NUCLEOTIDE SEQUENCE [LARGE SCALE GENOMIC DNA]</scope>
    <source>
        <strain evidence="1 2">625974</strain>
    </source>
</reference>